<protein>
    <recommendedName>
        <fullName evidence="1">Gp5/Type VI secretion system Vgr protein OB-fold domain-containing protein</fullName>
    </recommendedName>
</protein>
<dbReference type="Proteomes" id="UP000198531">
    <property type="component" value="Unassembled WGS sequence"/>
</dbReference>
<dbReference type="SUPFAM" id="SSF69255">
    <property type="entry name" value="gp5 N-terminal domain-like"/>
    <property type="match status" value="1"/>
</dbReference>
<accession>A0A1I6IQI9</accession>
<proteinExistence type="predicted"/>
<dbReference type="InterPro" id="IPR037026">
    <property type="entry name" value="Vgr_OB-fold_dom_sf"/>
</dbReference>
<dbReference type="EMBL" id="FOYT01000004">
    <property type="protein sequence ID" value="SFR68978.1"/>
    <property type="molecule type" value="Genomic_DNA"/>
</dbReference>
<name>A0A1I6IQI9_9EURY</name>
<dbReference type="InterPro" id="IPR006531">
    <property type="entry name" value="Gp5/Vgr_OB"/>
</dbReference>
<feature type="domain" description="Gp5/Type VI secretion system Vgr protein OB-fold" evidence="1">
    <location>
        <begin position="19"/>
        <end position="92"/>
    </location>
</feature>
<dbReference type="Pfam" id="PF04717">
    <property type="entry name" value="Phage_base_V"/>
    <property type="match status" value="1"/>
</dbReference>
<dbReference type="Gene3D" id="2.40.50.230">
    <property type="entry name" value="Gp5 N-terminal domain"/>
    <property type="match status" value="1"/>
</dbReference>
<reference evidence="3" key="1">
    <citation type="submission" date="2016-10" db="EMBL/GenBank/DDBJ databases">
        <authorList>
            <person name="Varghese N."/>
            <person name="Submissions S."/>
        </authorList>
    </citation>
    <scope>NUCLEOTIDE SEQUENCE [LARGE SCALE GENOMIC DNA]</scope>
    <source>
        <strain evidence="3">CGMCC 1.7736</strain>
    </source>
</reference>
<dbReference type="AlphaFoldDB" id="A0A1I6IQI9"/>
<dbReference type="OrthoDB" id="147080at2157"/>
<dbReference type="RefSeq" id="WP_089810092.1">
    <property type="nucleotide sequence ID" value="NZ_FOYT01000004.1"/>
</dbReference>
<evidence type="ECO:0000259" key="1">
    <source>
        <dbReference type="Pfam" id="PF04717"/>
    </source>
</evidence>
<evidence type="ECO:0000313" key="2">
    <source>
        <dbReference type="EMBL" id="SFR68978.1"/>
    </source>
</evidence>
<keyword evidence="3" id="KW-1185">Reference proteome</keyword>
<evidence type="ECO:0000313" key="3">
    <source>
        <dbReference type="Proteomes" id="UP000198531"/>
    </source>
</evidence>
<sequence>MSYSEFTDDVDDAIRGVATAIVTDNEDPEGMARVKVRYPWRNEDEQSYWARVARTMAGGDRGTYFHPEVDDEVLVAFEQGNIHYPYVIGALWSSAERPPEDNADGNNDVRMIRSRSGHQITLNDNGTAGKVEITTNAGHSILLDDASGSEKIVVADKSGQNTVELDSTSGAINVSSGATVSVESKLIDIKGQGNVTVEAGGILTLKGSLVKIN</sequence>
<gene>
    <name evidence="2" type="ORF">SAMN04487947_3536</name>
</gene>
<organism evidence="2 3">
    <name type="scientific">Halogeometricum rufum</name>
    <dbReference type="NCBI Taxonomy" id="553469"/>
    <lineage>
        <taxon>Archaea</taxon>
        <taxon>Methanobacteriati</taxon>
        <taxon>Methanobacteriota</taxon>
        <taxon>Stenosarchaea group</taxon>
        <taxon>Halobacteria</taxon>
        <taxon>Halobacteriales</taxon>
        <taxon>Haloferacaceae</taxon>
        <taxon>Halogeometricum</taxon>
    </lineage>
</organism>
<dbReference type="STRING" id="553469.SAMN04487947_3536"/>